<dbReference type="OrthoDB" id="9771666at2"/>
<dbReference type="AlphaFoldDB" id="A0A844HTB4"/>
<dbReference type="InterPro" id="IPR002018">
    <property type="entry name" value="CarbesteraseB"/>
</dbReference>
<dbReference type="EMBL" id="WMIG01000017">
    <property type="protein sequence ID" value="MTH61557.1"/>
    <property type="molecule type" value="Genomic_DNA"/>
</dbReference>
<dbReference type="PANTHER" id="PTHR11559">
    <property type="entry name" value="CARBOXYLESTERASE"/>
    <property type="match status" value="1"/>
</dbReference>
<evidence type="ECO:0000256" key="2">
    <source>
        <dbReference type="ARBA" id="ARBA00022801"/>
    </source>
</evidence>
<dbReference type="GO" id="GO:0016787">
    <property type="term" value="F:hydrolase activity"/>
    <property type="evidence" value="ECO:0007669"/>
    <property type="project" value="UniProtKB-KW"/>
</dbReference>
<accession>A0A844HTB4</accession>
<feature type="signal peptide" evidence="3">
    <location>
        <begin position="1"/>
        <end position="24"/>
    </location>
</feature>
<dbReference type="InterPro" id="IPR050309">
    <property type="entry name" value="Type-B_Carboxylest/Lipase"/>
</dbReference>
<keyword evidence="6" id="KW-1185">Reference proteome</keyword>
<evidence type="ECO:0000256" key="3">
    <source>
        <dbReference type="RuleBase" id="RU361235"/>
    </source>
</evidence>
<dbReference type="Pfam" id="PF00135">
    <property type="entry name" value="COesterase"/>
    <property type="match status" value="1"/>
</dbReference>
<proteinExistence type="inferred from homology"/>
<dbReference type="Gene3D" id="3.40.50.1820">
    <property type="entry name" value="alpha/beta hydrolase"/>
    <property type="match status" value="1"/>
</dbReference>
<comment type="caution">
    <text evidence="5">The sequence shown here is derived from an EMBL/GenBank/DDBJ whole genome shotgun (WGS) entry which is preliminary data.</text>
</comment>
<evidence type="ECO:0000313" key="6">
    <source>
        <dbReference type="Proteomes" id="UP000449846"/>
    </source>
</evidence>
<feature type="chain" id="PRO_5033110205" description="Carboxylic ester hydrolase" evidence="3">
    <location>
        <begin position="25"/>
        <end position="541"/>
    </location>
</feature>
<dbReference type="EC" id="3.1.1.-" evidence="3"/>
<evidence type="ECO:0000259" key="4">
    <source>
        <dbReference type="Pfam" id="PF00135"/>
    </source>
</evidence>
<comment type="similarity">
    <text evidence="1 3">Belongs to the type-B carboxylesterase/lipase family.</text>
</comment>
<dbReference type="PROSITE" id="PS00122">
    <property type="entry name" value="CARBOXYLESTERASE_B_1"/>
    <property type="match status" value="1"/>
</dbReference>
<reference evidence="5 6" key="1">
    <citation type="submission" date="2019-11" db="EMBL/GenBank/DDBJ databases">
        <authorList>
            <person name="Dong K."/>
        </authorList>
    </citation>
    <scope>NUCLEOTIDE SEQUENCE [LARGE SCALE GENOMIC DNA]</scope>
    <source>
        <strain evidence="5 6">NBRC 112902</strain>
    </source>
</reference>
<dbReference type="SUPFAM" id="SSF53474">
    <property type="entry name" value="alpha/beta-Hydrolases"/>
    <property type="match status" value="1"/>
</dbReference>
<evidence type="ECO:0000313" key="5">
    <source>
        <dbReference type="EMBL" id="MTH61557.1"/>
    </source>
</evidence>
<protein>
    <recommendedName>
        <fullName evidence="3">Carboxylic ester hydrolase</fullName>
        <ecNumber evidence="3">3.1.1.-</ecNumber>
    </recommendedName>
</protein>
<sequence>MKVNSGIISLALGLAVLAGQPVLAQDSFVASAGQAVVKVAQGELQGAIENGIYTYRGVPYAKAERFMAPQPPDSWDGVRLAMNYGEICPIPAMDKVATDEQFNPHRYFPQSEKCQFLNVWSPGINDDAKRPVLVFLHGGGFTNGSSIEGASYEGANMARLGDMVVVTLNHRLNVLGALDLSAFGDSYAASANTGMRDIVAALQWVQSNISAFGGDPENVTIMGQSGGGGKVRFLMGAPDAKDLFDKAIVMSGAGNIAALPREVASAVGEKTIANLGLTPETISKIGEVPYEDLLAAGNLAIKQINESGLATGVNWRPNVDGSFMPADPVSEGWAKYAADKPLMVGNVMDESSTIIRNDNSSLFADNWTKWPDDKTMAKLTELYGDRALPAAEAWKRAYPKEPLSRLAFFTPAQRVSSLKAAEVKAASGSAPVYNYLVTWDSPVLDGIAGTWHVADVPLAMYTVDLVPQAFGGGMDARAMSYDVSRAFINFARSGNPNHAGLPEWPAYTAENGATMLFDNYSTVGLQHDKGLLEILTASTGG</sequence>
<gene>
    <name evidence="5" type="ORF">GL300_20285</name>
</gene>
<dbReference type="Proteomes" id="UP000449846">
    <property type="component" value="Unassembled WGS sequence"/>
</dbReference>
<feature type="domain" description="Carboxylesterase type B" evidence="4">
    <location>
        <begin position="34"/>
        <end position="521"/>
    </location>
</feature>
<keyword evidence="3" id="KW-0732">Signal</keyword>
<dbReference type="InterPro" id="IPR019826">
    <property type="entry name" value="Carboxylesterase_B_AS"/>
</dbReference>
<organism evidence="5 6">
    <name type="scientific">Paracoccus litorisediminis</name>
    <dbReference type="NCBI Taxonomy" id="2006130"/>
    <lineage>
        <taxon>Bacteria</taxon>
        <taxon>Pseudomonadati</taxon>
        <taxon>Pseudomonadota</taxon>
        <taxon>Alphaproteobacteria</taxon>
        <taxon>Rhodobacterales</taxon>
        <taxon>Paracoccaceae</taxon>
        <taxon>Paracoccus</taxon>
    </lineage>
</organism>
<keyword evidence="2 3" id="KW-0378">Hydrolase</keyword>
<dbReference type="InterPro" id="IPR029058">
    <property type="entry name" value="AB_hydrolase_fold"/>
</dbReference>
<evidence type="ECO:0000256" key="1">
    <source>
        <dbReference type="ARBA" id="ARBA00005964"/>
    </source>
</evidence>
<name>A0A844HTB4_9RHOB</name>